<dbReference type="Proteomes" id="UP000773462">
    <property type="component" value="Unassembled WGS sequence"/>
</dbReference>
<sequence length="86" mass="9822">MLVPVPLSYIAMKTGKTNYMLGIEAQWIRRRSADLAHILTSGEDAEDRTFSVIVERSGIWYDKLYDQTPQPGYEEIHIESVLVNHG</sequence>
<proteinExistence type="predicted"/>
<evidence type="ECO:0000313" key="2">
    <source>
        <dbReference type="Proteomes" id="UP000773462"/>
    </source>
</evidence>
<organism evidence="1 2">
    <name type="scientific">Paenibacillus silagei</name>
    <dbReference type="NCBI Taxonomy" id="1670801"/>
    <lineage>
        <taxon>Bacteria</taxon>
        <taxon>Bacillati</taxon>
        <taxon>Bacillota</taxon>
        <taxon>Bacilli</taxon>
        <taxon>Bacillales</taxon>
        <taxon>Paenibacillaceae</taxon>
        <taxon>Paenibacillus</taxon>
    </lineage>
</organism>
<name>A0ABS4NZB5_9BACL</name>
<dbReference type="EMBL" id="JAGGLV010000020">
    <property type="protein sequence ID" value="MBP2114816.1"/>
    <property type="molecule type" value="Genomic_DNA"/>
</dbReference>
<comment type="caution">
    <text evidence="1">The sequence shown here is derived from an EMBL/GenBank/DDBJ whole genome shotgun (WGS) entry which is preliminary data.</text>
</comment>
<accession>A0ABS4NZB5</accession>
<keyword evidence="2" id="KW-1185">Reference proteome</keyword>
<evidence type="ECO:0000313" key="1">
    <source>
        <dbReference type="EMBL" id="MBP2114816.1"/>
    </source>
</evidence>
<protein>
    <submittedName>
        <fullName evidence="1">Uncharacterized protein</fullName>
    </submittedName>
</protein>
<reference evidence="1 2" key="1">
    <citation type="submission" date="2021-03" db="EMBL/GenBank/DDBJ databases">
        <title>Genomic Encyclopedia of Type Strains, Phase IV (KMG-IV): sequencing the most valuable type-strain genomes for metagenomic binning, comparative biology and taxonomic classification.</title>
        <authorList>
            <person name="Goeker M."/>
        </authorList>
    </citation>
    <scope>NUCLEOTIDE SEQUENCE [LARGE SCALE GENOMIC DNA]</scope>
    <source>
        <strain evidence="1 2">DSM 101953</strain>
    </source>
</reference>
<gene>
    <name evidence="1" type="ORF">J2Z70_005000</name>
</gene>